<dbReference type="InterPro" id="IPR022683">
    <property type="entry name" value="Calpain_III"/>
</dbReference>
<dbReference type="CDD" id="cd00214">
    <property type="entry name" value="Calpain_III"/>
    <property type="match status" value="1"/>
</dbReference>
<dbReference type="PANTHER" id="PTHR10183:SF433">
    <property type="entry name" value="CALPAIN-A-RELATED"/>
    <property type="match status" value="1"/>
</dbReference>
<dbReference type="InterPro" id="IPR001300">
    <property type="entry name" value="Peptidase_C2_calpain_cat"/>
</dbReference>
<dbReference type="Pfam" id="PF13405">
    <property type="entry name" value="EF-hand_6"/>
    <property type="match status" value="1"/>
</dbReference>
<evidence type="ECO:0000256" key="5">
    <source>
        <dbReference type="ARBA" id="ARBA00022837"/>
    </source>
</evidence>
<keyword evidence="2 6" id="KW-0645">Protease</keyword>
<dbReference type="EnsemblMetazoa" id="AALFPA23_000241.R37871">
    <property type="protein sequence ID" value="AALFPA23_000241.P37871"/>
    <property type="gene ID" value="AALFPA23_000241"/>
</dbReference>
<evidence type="ECO:0000313" key="11">
    <source>
        <dbReference type="Proteomes" id="UP000069940"/>
    </source>
</evidence>
<dbReference type="PRINTS" id="PR00704">
    <property type="entry name" value="CALPAIN"/>
</dbReference>
<dbReference type="InterPro" id="IPR038765">
    <property type="entry name" value="Papain-like_cys_pep_sf"/>
</dbReference>
<dbReference type="SMART" id="SM00230">
    <property type="entry name" value="CysPc"/>
    <property type="match status" value="1"/>
</dbReference>
<comment type="similarity">
    <text evidence="1">Belongs to the peptidase C2 family.</text>
</comment>
<feature type="region of interest" description="Disordered" evidence="7">
    <location>
        <begin position="1"/>
        <end position="21"/>
    </location>
</feature>
<evidence type="ECO:0000259" key="8">
    <source>
        <dbReference type="PROSITE" id="PS50203"/>
    </source>
</evidence>
<evidence type="ECO:0000256" key="4">
    <source>
        <dbReference type="ARBA" id="ARBA00022807"/>
    </source>
</evidence>
<keyword evidence="4 6" id="KW-0788">Thiol protease</keyword>
<dbReference type="PROSITE" id="PS50222">
    <property type="entry name" value="EF_HAND_2"/>
    <property type="match status" value="1"/>
</dbReference>
<evidence type="ECO:0000256" key="1">
    <source>
        <dbReference type="ARBA" id="ARBA00007623"/>
    </source>
</evidence>
<evidence type="ECO:0000256" key="6">
    <source>
        <dbReference type="PROSITE-ProRule" id="PRU00239"/>
    </source>
</evidence>
<keyword evidence="11" id="KW-1185">Reference proteome</keyword>
<evidence type="ECO:0008006" key="12">
    <source>
        <dbReference type="Google" id="ProtNLM"/>
    </source>
</evidence>
<evidence type="ECO:0000256" key="3">
    <source>
        <dbReference type="ARBA" id="ARBA00022801"/>
    </source>
</evidence>
<dbReference type="PROSITE" id="PS00018">
    <property type="entry name" value="EF_HAND_1"/>
    <property type="match status" value="1"/>
</dbReference>
<dbReference type="SMART" id="SM00054">
    <property type="entry name" value="EFh"/>
    <property type="match status" value="2"/>
</dbReference>
<keyword evidence="5" id="KW-0106">Calcium</keyword>
<proteinExistence type="inferred from homology"/>
<protein>
    <recommendedName>
        <fullName evidence="12">Calpain family cysteine protease</fullName>
    </recommendedName>
</protein>
<dbReference type="PANTHER" id="PTHR10183">
    <property type="entry name" value="CALPAIN"/>
    <property type="match status" value="1"/>
</dbReference>
<name>A0ABM1XJL7_AEDAL</name>
<evidence type="ECO:0000259" key="9">
    <source>
        <dbReference type="PROSITE" id="PS50222"/>
    </source>
</evidence>
<dbReference type="Gene3D" id="1.10.238.10">
    <property type="entry name" value="EF-hand"/>
    <property type="match status" value="1"/>
</dbReference>
<evidence type="ECO:0000313" key="10">
    <source>
        <dbReference type="EnsemblMetazoa" id="AALFPA23_000241.P37870"/>
    </source>
</evidence>
<dbReference type="Gene3D" id="2.60.120.380">
    <property type="match status" value="1"/>
</dbReference>
<dbReference type="InterPro" id="IPR022684">
    <property type="entry name" value="Calpain_cysteine_protease"/>
</dbReference>
<dbReference type="SUPFAM" id="SSF47473">
    <property type="entry name" value="EF-hand"/>
    <property type="match status" value="1"/>
</dbReference>
<dbReference type="SMART" id="SM00720">
    <property type="entry name" value="calpain_III"/>
    <property type="match status" value="1"/>
</dbReference>
<dbReference type="CDD" id="cd00044">
    <property type="entry name" value="CysPc"/>
    <property type="match status" value="1"/>
</dbReference>
<reference evidence="11" key="1">
    <citation type="journal article" date="2015" name="Proc. Natl. Acad. Sci. U.S.A.">
        <title>Genome sequence of the Asian Tiger mosquito, Aedes albopictus, reveals insights into its biology, genetics, and evolution.</title>
        <authorList>
            <person name="Chen X.G."/>
            <person name="Jiang X."/>
            <person name="Gu J."/>
            <person name="Xu M."/>
            <person name="Wu Y."/>
            <person name="Deng Y."/>
            <person name="Zhang C."/>
            <person name="Bonizzoni M."/>
            <person name="Dermauw W."/>
            <person name="Vontas J."/>
            <person name="Armbruster P."/>
            <person name="Huang X."/>
            <person name="Yang Y."/>
            <person name="Zhang H."/>
            <person name="He W."/>
            <person name="Peng H."/>
            <person name="Liu Y."/>
            <person name="Wu K."/>
            <person name="Chen J."/>
            <person name="Lirakis M."/>
            <person name="Topalis P."/>
            <person name="Van Leeuwen T."/>
            <person name="Hall A.B."/>
            <person name="Jiang X."/>
            <person name="Thorpe C."/>
            <person name="Mueller R.L."/>
            <person name="Sun C."/>
            <person name="Waterhouse R.M."/>
            <person name="Yan G."/>
            <person name="Tu Z.J."/>
            <person name="Fang X."/>
            <person name="James A.A."/>
        </authorList>
    </citation>
    <scope>NUCLEOTIDE SEQUENCE [LARGE SCALE GENOMIC DNA]</scope>
    <source>
        <strain evidence="11">Foshan</strain>
    </source>
</reference>
<dbReference type="InterPro" id="IPR011992">
    <property type="entry name" value="EF-hand-dom_pair"/>
</dbReference>
<dbReference type="SUPFAM" id="SSF49758">
    <property type="entry name" value="Calpain large subunit, middle domain (domain III)"/>
    <property type="match status" value="1"/>
</dbReference>
<feature type="active site" evidence="6">
    <location>
        <position position="281"/>
    </location>
</feature>
<dbReference type="InterPro" id="IPR018247">
    <property type="entry name" value="EF_Hand_1_Ca_BS"/>
</dbReference>
<dbReference type="GeneID" id="115254671"/>
<dbReference type="EnsemblMetazoa" id="AALFPA23_000241.R37870">
    <property type="protein sequence ID" value="AALFPA23_000241.P37870"/>
    <property type="gene ID" value="AALFPA23_000241"/>
</dbReference>
<dbReference type="Gene3D" id="3.90.70.10">
    <property type="entry name" value="Cysteine proteinases"/>
    <property type="match status" value="1"/>
</dbReference>
<dbReference type="PROSITE" id="PS50203">
    <property type="entry name" value="CALPAIN_CAT"/>
    <property type="match status" value="1"/>
</dbReference>
<dbReference type="Pfam" id="PF00648">
    <property type="entry name" value="Peptidase_C2"/>
    <property type="match status" value="1"/>
</dbReference>
<dbReference type="RefSeq" id="XP_062716272.1">
    <property type="nucleotide sequence ID" value="XM_062860288.1"/>
</dbReference>
<evidence type="ECO:0000256" key="7">
    <source>
        <dbReference type="SAM" id="MobiDB-lite"/>
    </source>
</evidence>
<dbReference type="InterPro" id="IPR033883">
    <property type="entry name" value="C2_III"/>
</dbReference>
<reference evidence="10" key="2">
    <citation type="submission" date="2025-05" db="UniProtKB">
        <authorList>
            <consortium name="EnsemblMetazoa"/>
        </authorList>
    </citation>
    <scope>IDENTIFICATION</scope>
    <source>
        <strain evidence="10">Foshan</strain>
    </source>
</reference>
<organism evidence="10 11">
    <name type="scientific">Aedes albopictus</name>
    <name type="common">Asian tiger mosquito</name>
    <name type="synonym">Stegomyia albopicta</name>
    <dbReference type="NCBI Taxonomy" id="7160"/>
    <lineage>
        <taxon>Eukaryota</taxon>
        <taxon>Metazoa</taxon>
        <taxon>Ecdysozoa</taxon>
        <taxon>Arthropoda</taxon>
        <taxon>Hexapoda</taxon>
        <taxon>Insecta</taxon>
        <taxon>Pterygota</taxon>
        <taxon>Neoptera</taxon>
        <taxon>Endopterygota</taxon>
        <taxon>Diptera</taxon>
        <taxon>Nematocera</taxon>
        <taxon>Culicoidea</taxon>
        <taxon>Culicidae</taxon>
        <taxon>Culicinae</taxon>
        <taxon>Aedini</taxon>
        <taxon>Aedes</taxon>
        <taxon>Stegomyia</taxon>
    </lineage>
</organism>
<keyword evidence="3 6" id="KW-0378">Hydrolase</keyword>
<dbReference type="EnsemblMetazoa" id="AALFPA23_000241.R37872">
    <property type="protein sequence ID" value="AALFPA23_000241.P37872"/>
    <property type="gene ID" value="AALFPA23_000241"/>
</dbReference>
<sequence>MKQVIRRSLEGSDDASSTSSRRSSRFLAVDFTRDEVAHKTFNTHQNPPAQDFYHLKQRCLTEGTLFEDSDFKPVHSSLTKRPSNPDRSIEWLRPREICRKPKFFVDGASRFDVRQGNLNDCWLLTATANLTANGRLFRKTVPQDNSFEDDEYAGIFHFRFWQFGQWVDVVIDDRLPTRDRELIYMKSSQKNEFWSALLEKAYAKLHGCYEALNSGTAREAMQDFTGGITESYRLRGKEPPPDNLFEIIDTGFQRGSMFACNILPDPKIPEAHTPQGLLKGHSYSVTKTHIMGAKKLIRLRNPWGDGIEWNGAWSDRSQEWQAIPKAQRKQLGLTIDNDGEFWMNFEDFLRYFDRVEICNLSPDPLDETEGSKRGWQVSTIDGEWVKGSTAGGCIDYLESFWTNPQYVVNLDKPDSDDPSEMCTIVVALMQKFRRAEDLPSLTIGFVIYRVTEEHLRNKPVPMKFFKKNDYRIVSRSIFINSREVSCRLRINPGMYLIVPSTLHPSEEGEFLMRIFSELRNCLEENDCTVCFGTMDDRVSGPLQEDEDWPRMVRHFYELADRKKTIDHIALSAILCRFFFAPPPKVKKRSNVWVRICLQLQEIIFCGWIPCQRPHKRPQSKPKPVDRTLVLQISQQLISRVSVNKSSQIQYEQFRTIIRDVQQWQAVFQLYDLDQSGHLDRKELKSALNSSGFNVNNRVLHELMKRSRESRVEGMELVDFVLCAVESRNAIEKLQQSVADDAERKITDKKAV</sequence>
<feature type="domain" description="Calpain catalytic" evidence="8">
    <location>
        <begin position="65"/>
        <end position="361"/>
    </location>
</feature>
<evidence type="ECO:0000256" key="2">
    <source>
        <dbReference type="ARBA" id="ARBA00022670"/>
    </source>
</evidence>
<feature type="active site" evidence="6">
    <location>
        <position position="301"/>
    </location>
</feature>
<dbReference type="RefSeq" id="XP_029708150.1">
    <property type="nucleotide sequence ID" value="XM_029852290.2"/>
</dbReference>
<dbReference type="Proteomes" id="UP000069940">
    <property type="component" value="Unassembled WGS sequence"/>
</dbReference>
<dbReference type="InterPro" id="IPR002048">
    <property type="entry name" value="EF_hand_dom"/>
</dbReference>
<dbReference type="RefSeq" id="XP_029708149.1">
    <property type="nucleotide sequence ID" value="XM_029852289.2"/>
</dbReference>
<dbReference type="InterPro" id="IPR022682">
    <property type="entry name" value="Calpain_domain_III"/>
</dbReference>
<accession>A0ABM1XJL7</accession>
<dbReference type="SUPFAM" id="SSF54001">
    <property type="entry name" value="Cysteine proteinases"/>
    <property type="match status" value="1"/>
</dbReference>
<feature type="active site" evidence="6">
    <location>
        <position position="121"/>
    </location>
</feature>
<dbReference type="Pfam" id="PF01067">
    <property type="entry name" value="Calpain_III"/>
    <property type="match status" value="1"/>
</dbReference>
<dbReference type="InterPro" id="IPR036213">
    <property type="entry name" value="Calpain_III_sf"/>
</dbReference>
<feature type="domain" description="EF-hand" evidence="9">
    <location>
        <begin position="658"/>
        <end position="693"/>
    </location>
</feature>